<keyword evidence="2 7" id="KW-0813">Transport</keyword>
<evidence type="ECO:0000256" key="4">
    <source>
        <dbReference type="ARBA" id="ARBA00022692"/>
    </source>
</evidence>
<dbReference type="Pfam" id="PF00528">
    <property type="entry name" value="BPD_transp_1"/>
    <property type="match status" value="1"/>
</dbReference>
<dbReference type="InterPro" id="IPR010065">
    <property type="entry name" value="AA_ABC_transptr_permease_3TM"/>
</dbReference>
<dbReference type="Gene3D" id="1.10.3720.10">
    <property type="entry name" value="MetI-like"/>
    <property type="match status" value="1"/>
</dbReference>
<comment type="similarity">
    <text evidence="7">Belongs to the binding-protein-dependent transport system permease family.</text>
</comment>
<dbReference type="PANTHER" id="PTHR30614">
    <property type="entry name" value="MEMBRANE COMPONENT OF AMINO ACID ABC TRANSPORTER"/>
    <property type="match status" value="1"/>
</dbReference>
<dbReference type="GO" id="GO:0006865">
    <property type="term" value="P:amino acid transport"/>
    <property type="evidence" value="ECO:0007669"/>
    <property type="project" value="TreeGrafter"/>
</dbReference>
<keyword evidence="4 7" id="KW-0812">Transmembrane</keyword>
<dbReference type="STRING" id="1193181.BN10_900019"/>
<evidence type="ECO:0000256" key="6">
    <source>
        <dbReference type="ARBA" id="ARBA00023136"/>
    </source>
</evidence>
<comment type="subcellular location">
    <subcellularLocation>
        <location evidence="1 7">Cell membrane</location>
        <topology evidence="1 7">Multi-pass membrane protein</topology>
    </subcellularLocation>
</comment>
<accession>N0E2Y0</accession>
<gene>
    <name evidence="9" type="ORF">BN10_900019</name>
</gene>
<organism evidence="9 10">
    <name type="scientific">Phycicoccus elongatus Lp2</name>
    <dbReference type="NCBI Taxonomy" id="1193181"/>
    <lineage>
        <taxon>Bacteria</taxon>
        <taxon>Bacillati</taxon>
        <taxon>Actinomycetota</taxon>
        <taxon>Actinomycetes</taxon>
        <taxon>Micrococcales</taxon>
        <taxon>Intrasporangiaceae</taxon>
        <taxon>Phycicoccus</taxon>
    </lineage>
</organism>
<dbReference type="InterPro" id="IPR035906">
    <property type="entry name" value="MetI-like_sf"/>
</dbReference>
<feature type="transmembrane region" description="Helical" evidence="7">
    <location>
        <begin position="142"/>
        <end position="161"/>
    </location>
</feature>
<keyword evidence="6 7" id="KW-0472">Membrane</keyword>
<keyword evidence="5 7" id="KW-1133">Transmembrane helix</keyword>
<dbReference type="AlphaFoldDB" id="N0E2Y0"/>
<evidence type="ECO:0000313" key="10">
    <source>
        <dbReference type="Proteomes" id="UP000013167"/>
    </source>
</evidence>
<evidence type="ECO:0000256" key="3">
    <source>
        <dbReference type="ARBA" id="ARBA00022475"/>
    </source>
</evidence>
<dbReference type="HOGENOM" id="CLU_019602_1_3_11"/>
<dbReference type="InterPro" id="IPR043429">
    <property type="entry name" value="ArtM/GltK/GlnP/TcyL/YhdX-like"/>
</dbReference>
<proteinExistence type="inferred from homology"/>
<reference evidence="9 10" key="1">
    <citation type="journal article" date="2013" name="ISME J.">
        <title>A metabolic model for members of the genus Tetrasphaera involved in enhanced biological phosphorus removal.</title>
        <authorList>
            <person name="Kristiansen R."/>
            <person name="Nguyen H.T.T."/>
            <person name="Saunders A.M."/>
            <person name="Nielsen J.L."/>
            <person name="Wimmer R."/>
            <person name="Le V.Q."/>
            <person name="McIlroy S.J."/>
            <person name="Petrovski S."/>
            <person name="Seviour R.J."/>
            <person name="Calteau A."/>
            <person name="Nielsen K.L."/>
            <person name="Nielsen P.H."/>
        </authorList>
    </citation>
    <scope>NUCLEOTIDE SEQUENCE [LARGE SCALE GENOMIC DNA]</scope>
    <source>
        <strain evidence="9 10">Lp2</strain>
    </source>
</reference>
<feature type="transmembrane region" description="Helical" evidence="7">
    <location>
        <begin position="19"/>
        <end position="37"/>
    </location>
</feature>
<dbReference type="GO" id="GO:0022857">
    <property type="term" value="F:transmembrane transporter activity"/>
    <property type="evidence" value="ECO:0007669"/>
    <property type="project" value="InterPro"/>
</dbReference>
<dbReference type="PANTHER" id="PTHR30614:SF21">
    <property type="entry name" value="AMINO ACID ABC TRANSPORTER PERMEASE"/>
    <property type="match status" value="1"/>
</dbReference>
<dbReference type="EMBL" id="CAIZ01000164">
    <property type="protein sequence ID" value="CCH71333.1"/>
    <property type="molecule type" value="Genomic_DNA"/>
</dbReference>
<feature type="transmembrane region" description="Helical" evidence="7">
    <location>
        <begin position="111"/>
        <end position="130"/>
    </location>
</feature>
<evidence type="ECO:0000313" key="9">
    <source>
        <dbReference type="EMBL" id="CCH71333.1"/>
    </source>
</evidence>
<dbReference type="NCBIfam" id="TIGR01726">
    <property type="entry name" value="HEQRo_perm_3TM"/>
    <property type="match status" value="1"/>
</dbReference>
<evidence type="ECO:0000256" key="1">
    <source>
        <dbReference type="ARBA" id="ARBA00004651"/>
    </source>
</evidence>
<dbReference type="PROSITE" id="PS50928">
    <property type="entry name" value="ABC_TM1"/>
    <property type="match status" value="1"/>
</dbReference>
<evidence type="ECO:0000256" key="7">
    <source>
        <dbReference type="RuleBase" id="RU363032"/>
    </source>
</evidence>
<feature type="transmembrane region" description="Helical" evidence="7">
    <location>
        <begin position="64"/>
        <end position="90"/>
    </location>
</feature>
<feature type="domain" description="ABC transmembrane type-1" evidence="8">
    <location>
        <begin position="69"/>
        <end position="261"/>
    </location>
</feature>
<dbReference type="CDD" id="cd06261">
    <property type="entry name" value="TM_PBP2"/>
    <property type="match status" value="1"/>
</dbReference>
<evidence type="ECO:0000259" key="8">
    <source>
        <dbReference type="PROSITE" id="PS50928"/>
    </source>
</evidence>
<sequence length="327" mass="35165">MSASVLFDAPGPKARTRHLILTVIGALLALAGLWVVIGKMRQAGQLEPALWEPFVTDKSVWVDYLLVGLWNTIKAALLSVVFAGLFGLLLGMGRLSENKWIRWPAGAVVEFFRAVPVLIMMIFLFFGYFAKAETLPADWRPLFAVVIALTLYNGSVIAELVRSGVHSLPKGQGEAGLSIGLTPQQTLRAIQLPQALTAMLPALIGQFVVVLKDTALGVQITYPELLTWAKTLGSSYGNTVPAYLVAALLFILLNYAMTKLATWVERRLKRRGTTAGKVTNAMPTIVQGGAEPGGPAAAGTRAVVAGAEETIESAIESAKERRNDPGW</sequence>
<dbReference type="eggNOG" id="COG0765">
    <property type="taxonomic scope" value="Bacteria"/>
</dbReference>
<evidence type="ECO:0000256" key="2">
    <source>
        <dbReference type="ARBA" id="ARBA00022448"/>
    </source>
</evidence>
<dbReference type="Proteomes" id="UP000013167">
    <property type="component" value="Unassembled WGS sequence"/>
</dbReference>
<dbReference type="InterPro" id="IPR000515">
    <property type="entry name" value="MetI-like"/>
</dbReference>
<dbReference type="RefSeq" id="WP_010851160.1">
    <property type="nucleotide sequence ID" value="NZ_HF570956.1"/>
</dbReference>
<keyword evidence="3" id="KW-1003">Cell membrane</keyword>
<dbReference type="GO" id="GO:0043190">
    <property type="term" value="C:ATP-binding cassette (ABC) transporter complex"/>
    <property type="evidence" value="ECO:0007669"/>
    <property type="project" value="InterPro"/>
</dbReference>
<comment type="caution">
    <text evidence="9">The sequence shown here is derived from an EMBL/GenBank/DDBJ whole genome shotgun (WGS) entry which is preliminary data.</text>
</comment>
<dbReference type="OrthoDB" id="4543034at2"/>
<name>N0E2Y0_9MICO</name>
<dbReference type="SUPFAM" id="SSF161098">
    <property type="entry name" value="MetI-like"/>
    <property type="match status" value="1"/>
</dbReference>
<evidence type="ECO:0000256" key="5">
    <source>
        <dbReference type="ARBA" id="ARBA00022989"/>
    </source>
</evidence>
<feature type="transmembrane region" description="Helical" evidence="7">
    <location>
        <begin position="242"/>
        <end position="261"/>
    </location>
</feature>
<keyword evidence="10" id="KW-1185">Reference proteome</keyword>
<protein>
    <submittedName>
        <fullName evidence="9">Putative glutamate transporter permease protein (GluD)</fullName>
    </submittedName>
</protein>